<reference evidence="6 7" key="1">
    <citation type="submission" date="2015-09" db="EMBL/GenBank/DDBJ databases">
        <title>Complete genome sequence of Defluviimonas alba cai42t isolated from an oilfield in Xinjiang.</title>
        <authorList>
            <person name="Geng S."/>
            <person name="Pan X."/>
            <person name="Wu X."/>
        </authorList>
    </citation>
    <scope>NUCLEOTIDE SEQUENCE [LARGE SCALE GENOMIC DNA]</scope>
    <source>
        <strain evidence="7">cai42</strain>
    </source>
</reference>
<proteinExistence type="predicted"/>
<accession>A0A159Z362</accession>
<organism evidence="6 7">
    <name type="scientific">Frigidibacter mobilis</name>
    <dbReference type="NCBI Taxonomy" id="1335048"/>
    <lineage>
        <taxon>Bacteria</taxon>
        <taxon>Pseudomonadati</taxon>
        <taxon>Pseudomonadota</taxon>
        <taxon>Alphaproteobacteria</taxon>
        <taxon>Rhodobacterales</taxon>
        <taxon>Paracoccaceae</taxon>
        <taxon>Frigidibacter</taxon>
    </lineage>
</organism>
<keyword evidence="3" id="KW-0274">FAD</keyword>
<keyword evidence="2" id="KW-0285">Flavoprotein</keyword>
<dbReference type="InterPro" id="IPR023753">
    <property type="entry name" value="FAD/NAD-binding_dom"/>
</dbReference>
<dbReference type="Proteomes" id="UP000076128">
    <property type="component" value="Chromosome"/>
</dbReference>
<dbReference type="SUPFAM" id="SSF51905">
    <property type="entry name" value="FAD/NAD(P)-binding domain"/>
    <property type="match status" value="1"/>
</dbReference>
<keyword evidence="7" id="KW-1185">Reference proteome</keyword>
<dbReference type="InterPro" id="IPR036188">
    <property type="entry name" value="FAD/NAD-bd_sf"/>
</dbReference>
<evidence type="ECO:0000259" key="5">
    <source>
        <dbReference type="Pfam" id="PF07992"/>
    </source>
</evidence>
<dbReference type="PRINTS" id="PR00469">
    <property type="entry name" value="PNDRDTASEII"/>
</dbReference>
<protein>
    <submittedName>
        <fullName evidence="6">FAD-dependent pyridine nucleotide-disulfide oxidoreductase</fullName>
    </submittedName>
</protein>
<dbReference type="KEGG" id="daa:AKL17_1373"/>
<dbReference type="PANTHER" id="PTHR43557">
    <property type="entry name" value="APOPTOSIS-INDUCING FACTOR 1"/>
    <property type="match status" value="1"/>
</dbReference>
<comment type="cofactor">
    <cofactor evidence="1">
        <name>FAD</name>
        <dbReference type="ChEBI" id="CHEBI:57692"/>
    </cofactor>
</comment>
<dbReference type="GO" id="GO:0016651">
    <property type="term" value="F:oxidoreductase activity, acting on NAD(P)H"/>
    <property type="evidence" value="ECO:0007669"/>
    <property type="project" value="TreeGrafter"/>
</dbReference>
<dbReference type="RefSeq" id="WP_250647467.1">
    <property type="nucleotide sequence ID" value="NZ_CP012661.1"/>
</dbReference>
<dbReference type="AlphaFoldDB" id="A0A159Z362"/>
<evidence type="ECO:0000256" key="4">
    <source>
        <dbReference type="ARBA" id="ARBA00023002"/>
    </source>
</evidence>
<dbReference type="STRING" id="1335048.AKL17_1373"/>
<sequence>METTVIIGNGVAGTTAAATLRRNGYEGTIKLIGEEAALPYQRPPLSKAWLLDSDRPKPTPLRPLSFYEDNRIDLMRARKVAKIDTNERRIFFSDGKTTKFDNLILATGAAPRRLDLKGPT</sequence>
<keyword evidence="4" id="KW-0560">Oxidoreductase</keyword>
<evidence type="ECO:0000313" key="6">
    <source>
        <dbReference type="EMBL" id="AMY68628.1"/>
    </source>
</evidence>
<dbReference type="GO" id="GO:0005737">
    <property type="term" value="C:cytoplasm"/>
    <property type="evidence" value="ECO:0007669"/>
    <property type="project" value="TreeGrafter"/>
</dbReference>
<evidence type="ECO:0000256" key="3">
    <source>
        <dbReference type="ARBA" id="ARBA00022827"/>
    </source>
</evidence>
<dbReference type="PANTHER" id="PTHR43557:SF2">
    <property type="entry name" value="RIESKE DOMAIN-CONTAINING PROTEIN-RELATED"/>
    <property type="match status" value="1"/>
</dbReference>
<evidence type="ECO:0000313" key="7">
    <source>
        <dbReference type="Proteomes" id="UP000076128"/>
    </source>
</evidence>
<dbReference type="Gene3D" id="3.50.50.60">
    <property type="entry name" value="FAD/NAD(P)-binding domain"/>
    <property type="match status" value="1"/>
</dbReference>
<dbReference type="PRINTS" id="PR00368">
    <property type="entry name" value="FADPNR"/>
</dbReference>
<dbReference type="EMBL" id="CP012661">
    <property type="protein sequence ID" value="AMY68628.1"/>
    <property type="molecule type" value="Genomic_DNA"/>
</dbReference>
<evidence type="ECO:0000256" key="1">
    <source>
        <dbReference type="ARBA" id="ARBA00001974"/>
    </source>
</evidence>
<dbReference type="InterPro" id="IPR050446">
    <property type="entry name" value="FAD-oxidoreductase/Apoptosis"/>
</dbReference>
<gene>
    <name evidence="6" type="ORF">AKL17_1373</name>
</gene>
<name>A0A159Z362_9RHOB</name>
<dbReference type="Pfam" id="PF07992">
    <property type="entry name" value="Pyr_redox_2"/>
    <property type="match status" value="1"/>
</dbReference>
<feature type="domain" description="FAD/NAD(P)-binding" evidence="5">
    <location>
        <begin position="4"/>
        <end position="118"/>
    </location>
</feature>
<evidence type="ECO:0000256" key="2">
    <source>
        <dbReference type="ARBA" id="ARBA00022630"/>
    </source>
</evidence>